<proteinExistence type="predicted"/>
<organism evidence="4 5">
    <name type="scientific">Aminipila butyrica</name>
    <dbReference type="NCBI Taxonomy" id="433296"/>
    <lineage>
        <taxon>Bacteria</taxon>
        <taxon>Bacillati</taxon>
        <taxon>Bacillota</taxon>
        <taxon>Clostridia</taxon>
        <taxon>Peptostreptococcales</taxon>
        <taxon>Anaerovoracaceae</taxon>
        <taxon>Aminipila</taxon>
    </lineage>
</organism>
<evidence type="ECO:0000259" key="3">
    <source>
        <dbReference type="PROSITE" id="PS51186"/>
    </source>
</evidence>
<dbReference type="PANTHER" id="PTHR43800:SF1">
    <property type="entry name" value="PEPTIDYL-LYSINE N-ACETYLTRANSFERASE YJAB"/>
    <property type="match status" value="1"/>
</dbReference>
<dbReference type="Proteomes" id="UP000466848">
    <property type="component" value="Chromosome"/>
</dbReference>
<keyword evidence="1 4" id="KW-0808">Transferase</keyword>
<dbReference type="EC" id="2.3.1.-" evidence="4"/>
<keyword evidence="5" id="KW-1185">Reference proteome</keyword>
<feature type="domain" description="N-acetyltransferase" evidence="3">
    <location>
        <begin position="1"/>
        <end position="140"/>
    </location>
</feature>
<dbReference type="NCBIfam" id="NF007853">
    <property type="entry name" value="PRK10562.1"/>
    <property type="match status" value="1"/>
</dbReference>
<evidence type="ECO:0000313" key="4">
    <source>
        <dbReference type="EMBL" id="QIB69925.1"/>
    </source>
</evidence>
<dbReference type="InterPro" id="IPR016181">
    <property type="entry name" value="Acyl_CoA_acyltransferase"/>
</dbReference>
<reference evidence="4 5" key="1">
    <citation type="submission" date="2020-02" db="EMBL/GenBank/DDBJ databases">
        <authorList>
            <person name="Kim Y.B."/>
            <person name="Roh S.W."/>
        </authorList>
    </citation>
    <scope>NUCLEOTIDE SEQUENCE [LARGE SCALE GENOMIC DNA]</scope>
    <source>
        <strain evidence="4 5">DSM 103574</strain>
    </source>
</reference>
<gene>
    <name evidence="4" type="ORF">Ami103574_11600</name>
</gene>
<evidence type="ECO:0000256" key="2">
    <source>
        <dbReference type="ARBA" id="ARBA00023315"/>
    </source>
</evidence>
<dbReference type="RefSeq" id="WP_163067165.1">
    <property type="nucleotide sequence ID" value="NZ_CP048649.1"/>
</dbReference>
<dbReference type="Pfam" id="PF13673">
    <property type="entry name" value="Acetyltransf_10"/>
    <property type="match status" value="1"/>
</dbReference>
<dbReference type="AlphaFoldDB" id="A0A858BXV2"/>
<dbReference type="InterPro" id="IPR000182">
    <property type="entry name" value="GNAT_dom"/>
</dbReference>
<dbReference type="SUPFAM" id="SSF55729">
    <property type="entry name" value="Acyl-CoA N-acyltransferases (Nat)"/>
    <property type="match status" value="1"/>
</dbReference>
<protein>
    <submittedName>
        <fullName evidence="4">N-acetyltransferase</fullName>
        <ecNumber evidence="4">2.3.1.-</ecNumber>
    </submittedName>
</protein>
<name>A0A858BXV2_9FIRM</name>
<dbReference type="EMBL" id="CP048649">
    <property type="protein sequence ID" value="QIB69925.1"/>
    <property type="molecule type" value="Genomic_DNA"/>
</dbReference>
<dbReference type="Gene3D" id="3.40.630.30">
    <property type="match status" value="1"/>
</dbReference>
<sequence>MIRDFNKDDLERIMKLWLETNLQAHDFIEGEYWRGHYEMVKQMLPQANLFVWEDSRDIQGFIGLMDNYIAGIFVDAACQSRGVGKALLDYVKRSHDELSLQVYKHNVHAVEFYSREGFTVEKEQQDGDTGEAELVMGWRK</sequence>
<evidence type="ECO:0000313" key="5">
    <source>
        <dbReference type="Proteomes" id="UP000466848"/>
    </source>
</evidence>
<dbReference type="PROSITE" id="PS51186">
    <property type="entry name" value="GNAT"/>
    <property type="match status" value="1"/>
</dbReference>
<dbReference type="KEGG" id="abut:Ami103574_11600"/>
<dbReference type="GO" id="GO:0016747">
    <property type="term" value="F:acyltransferase activity, transferring groups other than amino-acyl groups"/>
    <property type="evidence" value="ECO:0007669"/>
    <property type="project" value="InterPro"/>
</dbReference>
<dbReference type="CDD" id="cd04301">
    <property type="entry name" value="NAT_SF"/>
    <property type="match status" value="1"/>
</dbReference>
<dbReference type="PANTHER" id="PTHR43800">
    <property type="entry name" value="PEPTIDYL-LYSINE N-ACETYLTRANSFERASE YJAB"/>
    <property type="match status" value="1"/>
</dbReference>
<accession>A0A858BXV2</accession>
<evidence type="ECO:0000256" key="1">
    <source>
        <dbReference type="ARBA" id="ARBA00022679"/>
    </source>
</evidence>
<keyword evidence="2 4" id="KW-0012">Acyltransferase</keyword>